<accession>A0A397VNZ2</accession>
<organism evidence="2 3">
    <name type="scientific">Gigaspora rosea</name>
    <dbReference type="NCBI Taxonomy" id="44941"/>
    <lineage>
        <taxon>Eukaryota</taxon>
        <taxon>Fungi</taxon>
        <taxon>Fungi incertae sedis</taxon>
        <taxon>Mucoromycota</taxon>
        <taxon>Glomeromycotina</taxon>
        <taxon>Glomeromycetes</taxon>
        <taxon>Diversisporales</taxon>
        <taxon>Gigasporaceae</taxon>
        <taxon>Gigaspora</taxon>
    </lineage>
</organism>
<proteinExistence type="predicted"/>
<keyword evidence="3" id="KW-1185">Reference proteome</keyword>
<evidence type="ECO:0000256" key="1">
    <source>
        <dbReference type="SAM" id="MobiDB-lite"/>
    </source>
</evidence>
<sequence length="145" mass="16598">MAQTSNIANLTSNVENGKAFIWKNIWKDLSFEKQCSKRNSDKNHQKLSLGGPNFTHAKLKHILFEDTTEEGGLKDSQISVLCARLKKSQKITKKAKRKLAEWNENSENSAKKKKEANEETKCSEDKLHLGTLVEARWIFIINRIV</sequence>
<dbReference type="Proteomes" id="UP000266673">
    <property type="component" value="Unassembled WGS sequence"/>
</dbReference>
<reference evidence="2 3" key="1">
    <citation type="submission" date="2018-06" db="EMBL/GenBank/DDBJ databases">
        <title>Comparative genomics reveals the genomic features of Rhizophagus irregularis, R. cerebriforme, R. diaphanum and Gigaspora rosea, and their symbiotic lifestyle signature.</title>
        <authorList>
            <person name="Morin E."/>
            <person name="San Clemente H."/>
            <person name="Chen E.C.H."/>
            <person name="De La Providencia I."/>
            <person name="Hainaut M."/>
            <person name="Kuo A."/>
            <person name="Kohler A."/>
            <person name="Murat C."/>
            <person name="Tang N."/>
            <person name="Roy S."/>
            <person name="Loubradou J."/>
            <person name="Henrissat B."/>
            <person name="Grigoriev I.V."/>
            <person name="Corradi N."/>
            <person name="Roux C."/>
            <person name="Martin F.M."/>
        </authorList>
    </citation>
    <scope>NUCLEOTIDE SEQUENCE [LARGE SCALE GENOMIC DNA]</scope>
    <source>
        <strain evidence="2 3">DAOM 194757</strain>
    </source>
</reference>
<gene>
    <name evidence="2" type="ORF">C2G38_2169129</name>
</gene>
<comment type="caution">
    <text evidence="2">The sequence shown here is derived from an EMBL/GenBank/DDBJ whole genome shotgun (WGS) entry which is preliminary data.</text>
</comment>
<evidence type="ECO:0000313" key="2">
    <source>
        <dbReference type="EMBL" id="RIB24230.1"/>
    </source>
</evidence>
<protein>
    <submittedName>
        <fullName evidence="2">Uncharacterized protein</fullName>
    </submittedName>
</protein>
<dbReference type="EMBL" id="QKWP01000225">
    <property type="protein sequence ID" value="RIB24230.1"/>
    <property type="molecule type" value="Genomic_DNA"/>
</dbReference>
<dbReference type="AlphaFoldDB" id="A0A397VNZ2"/>
<feature type="region of interest" description="Disordered" evidence="1">
    <location>
        <begin position="97"/>
        <end position="120"/>
    </location>
</feature>
<name>A0A397VNZ2_9GLOM</name>
<evidence type="ECO:0000313" key="3">
    <source>
        <dbReference type="Proteomes" id="UP000266673"/>
    </source>
</evidence>